<dbReference type="Pfam" id="PF10691">
    <property type="entry name" value="DUF2497"/>
    <property type="match status" value="1"/>
</dbReference>
<dbReference type="EMBL" id="JACIJG010000005">
    <property type="protein sequence ID" value="MBB5701919.1"/>
    <property type="molecule type" value="Genomic_DNA"/>
</dbReference>
<evidence type="ECO:0000256" key="1">
    <source>
        <dbReference type="SAM" id="MobiDB-lite"/>
    </source>
</evidence>
<organism evidence="2 3">
    <name type="scientific">Brucella daejeonensis</name>
    <dbReference type="NCBI Taxonomy" id="659015"/>
    <lineage>
        <taxon>Bacteria</taxon>
        <taxon>Pseudomonadati</taxon>
        <taxon>Pseudomonadota</taxon>
        <taxon>Alphaproteobacteria</taxon>
        <taxon>Hyphomicrobiales</taxon>
        <taxon>Brucellaceae</taxon>
        <taxon>Brucella/Ochrobactrum group</taxon>
        <taxon>Brucella</taxon>
    </lineage>
</organism>
<dbReference type="InterPro" id="IPR019632">
    <property type="entry name" value="DUF2497"/>
</dbReference>
<dbReference type="RefSeq" id="WP_183650842.1">
    <property type="nucleotide sequence ID" value="NZ_JACIJG010000005.1"/>
</dbReference>
<dbReference type="Proteomes" id="UP000555546">
    <property type="component" value="Unassembled WGS sequence"/>
</dbReference>
<evidence type="ECO:0000313" key="2">
    <source>
        <dbReference type="EMBL" id="MBB5701919.1"/>
    </source>
</evidence>
<comment type="caution">
    <text evidence="2">The sequence shown here is derived from an EMBL/GenBank/DDBJ whole genome shotgun (WGS) entry which is preliminary data.</text>
</comment>
<evidence type="ECO:0000313" key="3">
    <source>
        <dbReference type="Proteomes" id="UP000555546"/>
    </source>
</evidence>
<accession>A0A7W9AWI9</accession>
<sequence length="239" mass="26618">MAQTSSAAREPSMEEILASIRRIIEDSDVSRQPVPTPPVRGEVAEFRRPVAEKPMEQTEKPAMMRDVFEDEPALRGSIDDLSEKTEEPEDEDEIVLNAENDDRSAMKPPLPAEPETVIEALSPSIDAPKVAETQAVPEPEAVNATVCEEEQAEGTTASTEPVVKKQPAAHILSQVAERQVAAAFEDLNHAVRSEPRRSFDDIAAELLRPMLHDWLDHNLPPLVERLVREEIERVVRGER</sequence>
<reference evidence="2 3" key="1">
    <citation type="submission" date="2020-08" db="EMBL/GenBank/DDBJ databases">
        <title>Genomic Encyclopedia of Type Strains, Phase IV (KMG-IV): sequencing the most valuable type-strain genomes for metagenomic binning, comparative biology and taxonomic classification.</title>
        <authorList>
            <person name="Goeker M."/>
        </authorList>
    </citation>
    <scope>NUCLEOTIDE SEQUENCE [LARGE SCALE GENOMIC DNA]</scope>
    <source>
        <strain evidence="2 3">DSM 26944</strain>
    </source>
</reference>
<name>A0A7W9AWI9_9HYPH</name>
<protein>
    <recommendedName>
        <fullName evidence="4">DUF2497 domain-containing protein</fullName>
    </recommendedName>
</protein>
<gene>
    <name evidence="2" type="ORF">FHS76_001781</name>
</gene>
<keyword evidence="3" id="KW-1185">Reference proteome</keyword>
<feature type="compositionally biased region" description="Basic and acidic residues" evidence="1">
    <location>
        <begin position="42"/>
        <end position="67"/>
    </location>
</feature>
<feature type="region of interest" description="Disordered" evidence="1">
    <location>
        <begin position="28"/>
        <end position="92"/>
    </location>
</feature>
<evidence type="ECO:0008006" key="4">
    <source>
        <dbReference type="Google" id="ProtNLM"/>
    </source>
</evidence>
<dbReference type="AlphaFoldDB" id="A0A7W9AWI9"/>
<proteinExistence type="predicted"/>